<protein>
    <recommendedName>
        <fullName evidence="3">Transmembrane protein</fullName>
    </recommendedName>
</protein>
<keyword evidence="1" id="KW-0812">Transmembrane</keyword>
<accession>A0A146JYR5</accession>
<evidence type="ECO:0008006" key="3">
    <source>
        <dbReference type="Google" id="ProtNLM"/>
    </source>
</evidence>
<evidence type="ECO:0000313" key="2">
    <source>
        <dbReference type="EMBL" id="JAP89850.1"/>
    </source>
</evidence>
<keyword evidence="1" id="KW-0472">Membrane</keyword>
<dbReference type="EMBL" id="GDID01006756">
    <property type="protein sequence ID" value="JAP89850.1"/>
    <property type="molecule type" value="Transcribed_RNA"/>
</dbReference>
<feature type="transmembrane region" description="Helical" evidence="1">
    <location>
        <begin position="473"/>
        <end position="494"/>
    </location>
</feature>
<name>A0A146JYR5_9EUKA</name>
<feature type="non-terminal residue" evidence="2">
    <location>
        <position position="1"/>
    </location>
</feature>
<proteinExistence type="predicted"/>
<organism evidence="2">
    <name type="scientific">Trepomonas sp. PC1</name>
    <dbReference type="NCBI Taxonomy" id="1076344"/>
    <lineage>
        <taxon>Eukaryota</taxon>
        <taxon>Metamonada</taxon>
        <taxon>Diplomonadida</taxon>
        <taxon>Hexamitidae</taxon>
        <taxon>Hexamitinae</taxon>
        <taxon>Trepomonas</taxon>
    </lineage>
</organism>
<reference evidence="2" key="1">
    <citation type="submission" date="2015-07" db="EMBL/GenBank/DDBJ databases">
        <title>Adaptation to a free-living lifestyle via gene acquisitions in the diplomonad Trepomonas sp. PC1.</title>
        <authorList>
            <person name="Xu F."/>
            <person name="Jerlstrom-Hultqvist J."/>
            <person name="Kolisko M."/>
            <person name="Simpson A.G.B."/>
            <person name="Roger A.J."/>
            <person name="Svard S.G."/>
            <person name="Andersson J.O."/>
        </authorList>
    </citation>
    <scope>NUCLEOTIDE SEQUENCE</scope>
    <source>
        <strain evidence="2">PC1</strain>
    </source>
</reference>
<sequence length="518" mass="58576">KTIGSDKNGLFSFVSDQSVIEAEIKYGTHSQFIGQLNISTDISVPTVEILKIQVINCMNDLVTVGYQNESKFTICEFGLGEIIIPLVNDSIDFIFKSQRYFSKQIKFDKQNDSFAQILVVQMIKIQPVNIRFMFNDQPIVGLFNVNVDGQQALVTNGVLIYLPEQLLSSVQITFDKMQIINQTIDNLLPNHEFNISKLVYTQIFCMSNFSISTLNISQKCNSTVKLILLEPLNLTIESPNHASQRLFLSENSNYFHQQFQIRLVPFEALQSFKLQLKPFIQNCESAVSIFSLNTTQLQLPGCSPLFQWPSSDYTLRENDTFAVSVETLQFSQNANLTFKAQLFQKTLQVGAKPIYCPTSTKLFVVEVDRLCEKPQNLAKLGYIDRMLKNSQECPDFVLTVSVNRENVYSDLTDGQCKVQVLTSINIAENDKVEIAGNGINFSFQLSQRQILQLETGYLAVNEQTKWKIQAWEAAMMAVGILMMIGILVMSVAVCKKNSRTIKAQSIELLSQNVNIENQ</sequence>
<evidence type="ECO:0000256" key="1">
    <source>
        <dbReference type="SAM" id="Phobius"/>
    </source>
</evidence>
<gene>
    <name evidence="2" type="ORF">TPC1_30655</name>
</gene>
<keyword evidence="1" id="KW-1133">Transmembrane helix</keyword>
<dbReference type="AlphaFoldDB" id="A0A146JYR5"/>